<gene>
    <name evidence="2" type="ORF">CLV37_111177</name>
</gene>
<dbReference type="Proteomes" id="UP000238083">
    <property type="component" value="Unassembled WGS sequence"/>
</dbReference>
<dbReference type="RefSeq" id="WP_106213816.1">
    <property type="nucleotide sequence ID" value="NZ_PVZF01000011.1"/>
</dbReference>
<reference evidence="2 3" key="1">
    <citation type="submission" date="2018-03" db="EMBL/GenBank/DDBJ databases">
        <title>Genomic Encyclopedia of Archaeal and Bacterial Type Strains, Phase II (KMG-II): from individual species to whole genera.</title>
        <authorList>
            <person name="Goeker M."/>
        </authorList>
    </citation>
    <scope>NUCLEOTIDE SEQUENCE [LARGE SCALE GENOMIC DNA]</scope>
    <source>
        <strain evidence="2 3">DSM 19711</strain>
    </source>
</reference>
<dbReference type="InterPro" id="IPR051044">
    <property type="entry name" value="MAG_DAG_Lipase"/>
</dbReference>
<keyword evidence="2" id="KW-0378">Hydrolase</keyword>
<feature type="domain" description="Serine aminopeptidase S33" evidence="1">
    <location>
        <begin position="25"/>
        <end position="271"/>
    </location>
</feature>
<accession>A0A2T0QZW7</accession>
<dbReference type="GO" id="GO:0016787">
    <property type="term" value="F:hydrolase activity"/>
    <property type="evidence" value="ECO:0007669"/>
    <property type="project" value="UniProtKB-KW"/>
</dbReference>
<evidence type="ECO:0000259" key="1">
    <source>
        <dbReference type="Pfam" id="PF12146"/>
    </source>
</evidence>
<keyword evidence="3" id="KW-1185">Reference proteome</keyword>
<dbReference type="SUPFAM" id="SSF53474">
    <property type="entry name" value="alpha/beta-Hydrolases"/>
    <property type="match status" value="1"/>
</dbReference>
<dbReference type="Gene3D" id="3.40.50.1820">
    <property type="entry name" value="alpha/beta hydrolase"/>
    <property type="match status" value="1"/>
</dbReference>
<evidence type="ECO:0000313" key="2">
    <source>
        <dbReference type="EMBL" id="PRY12220.1"/>
    </source>
</evidence>
<evidence type="ECO:0000313" key="3">
    <source>
        <dbReference type="Proteomes" id="UP000238083"/>
    </source>
</evidence>
<dbReference type="OrthoDB" id="9806902at2"/>
<name>A0A2T0QZW7_9ACTN</name>
<comment type="caution">
    <text evidence="2">The sequence shown here is derived from an EMBL/GenBank/DDBJ whole genome shotgun (WGS) entry which is preliminary data.</text>
</comment>
<dbReference type="EMBL" id="PVZF01000011">
    <property type="protein sequence ID" value="PRY12220.1"/>
    <property type="molecule type" value="Genomic_DNA"/>
</dbReference>
<dbReference type="AlphaFoldDB" id="A0A2T0QZW7"/>
<sequence>MDHLTFPSDADGLVLHGYHWPAPGPRATVQVVHGLSEHAPRYDRLARALVAAGYDVWAHDHRGHGASVDERTPHVSFGVGGWDGLVADVTQFSALVEAERPGLPHFLVAHSMGSFATQVTLLDHSRRYDGVVLSGSTTIDVFAAGLPAPQEGQGGDLSAFNAGFEPRTGYEWLSRDAAEVDAYVADPLCGQETAPEVMGALFSSPRVGDPRELAGIDPGLPLLVVSGGDDPLAGGGELIELLGRRYREAGVRDVEVEVYPGARHEVFNETNRDEVTRRVVDWLDARSAAPRERG</sequence>
<dbReference type="PANTHER" id="PTHR11614">
    <property type="entry name" value="PHOSPHOLIPASE-RELATED"/>
    <property type="match status" value="1"/>
</dbReference>
<protein>
    <submittedName>
        <fullName evidence="2">Alpha-beta hydrolase superfamily lysophospholipase</fullName>
    </submittedName>
</protein>
<proteinExistence type="predicted"/>
<dbReference type="InterPro" id="IPR029058">
    <property type="entry name" value="AB_hydrolase_fold"/>
</dbReference>
<dbReference type="Pfam" id="PF12146">
    <property type="entry name" value="Hydrolase_4"/>
    <property type="match status" value="1"/>
</dbReference>
<organism evidence="2 3">
    <name type="scientific">Kineococcus rhizosphaerae</name>
    <dbReference type="NCBI Taxonomy" id="559628"/>
    <lineage>
        <taxon>Bacteria</taxon>
        <taxon>Bacillati</taxon>
        <taxon>Actinomycetota</taxon>
        <taxon>Actinomycetes</taxon>
        <taxon>Kineosporiales</taxon>
        <taxon>Kineosporiaceae</taxon>
        <taxon>Kineococcus</taxon>
    </lineage>
</organism>
<dbReference type="InterPro" id="IPR022742">
    <property type="entry name" value="Hydrolase_4"/>
</dbReference>